<feature type="domain" description="Isochorismatase-like" evidence="1">
    <location>
        <begin position="8"/>
        <end position="156"/>
    </location>
</feature>
<dbReference type="Proteomes" id="UP000189545">
    <property type="component" value="Chromosome"/>
</dbReference>
<dbReference type="AlphaFoldDB" id="A0A1S6HSX9"/>
<evidence type="ECO:0000259" key="1">
    <source>
        <dbReference type="Pfam" id="PF00857"/>
    </source>
</evidence>
<evidence type="ECO:0000313" key="3">
    <source>
        <dbReference type="Proteomes" id="UP000189545"/>
    </source>
</evidence>
<evidence type="ECO:0000313" key="2">
    <source>
        <dbReference type="EMBL" id="AQS38633.1"/>
    </source>
</evidence>
<organism evidence="2 3">
    <name type="scientific">Shewanella psychrophila</name>
    <dbReference type="NCBI Taxonomy" id="225848"/>
    <lineage>
        <taxon>Bacteria</taxon>
        <taxon>Pseudomonadati</taxon>
        <taxon>Pseudomonadota</taxon>
        <taxon>Gammaproteobacteria</taxon>
        <taxon>Alteromonadales</taxon>
        <taxon>Shewanellaceae</taxon>
        <taxon>Shewanella</taxon>
    </lineage>
</organism>
<dbReference type="EMBL" id="CP014782">
    <property type="protein sequence ID" value="AQS38633.1"/>
    <property type="molecule type" value="Genomic_DNA"/>
</dbReference>
<dbReference type="RefSeq" id="WP_077753649.1">
    <property type="nucleotide sequence ID" value="NZ_CP014782.1"/>
</dbReference>
<dbReference type="InterPro" id="IPR036380">
    <property type="entry name" value="Isochorismatase-like_sf"/>
</dbReference>
<dbReference type="Pfam" id="PF00857">
    <property type="entry name" value="Isochorismatase"/>
    <property type="match status" value="1"/>
</dbReference>
<dbReference type="Gene3D" id="3.40.50.850">
    <property type="entry name" value="Isochorismatase-like"/>
    <property type="match status" value="1"/>
</dbReference>
<dbReference type="STRING" id="225848.Sps_03506"/>
<sequence>MLSKENTGLIITDIQGKLAGLVHDSEAVVSNCEKLIKGAEVLGLPIIWLEQNPDKLGSTVDELSILLADQSPISKFTFDACEEPQFMEAVRKANVDTWLICGIEAHICVYQTALHLQQLGFKVQLVCDSVSSRTFANKNLAITKLVNRGIDVSGVEMCLYELVKDCRAVEFKKILTLIK</sequence>
<name>A0A1S6HSX9_9GAMM</name>
<proteinExistence type="predicted"/>
<keyword evidence="3" id="KW-1185">Reference proteome</keyword>
<dbReference type="SUPFAM" id="SSF52499">
    <property type="entry name" value="Isochorismatase-like hydrolases"/>
    <property type="match status" value="1"/>
</dbReference>
<dbReference type="InterPro" id="IPR000868">
    <property type="entry name" value="Isochorismatase-like_dom"/>
</dbReference>
<dbReference type="KEGG" id="spsw:Sps_03506"/>
<accession>A0A1S6HSX9</accession>
<protein>
    <submittedName>
        <fullName evidence="2">Nicotinamidase-like amidase</fullName>
    </submittedName>
</protein>
<dbReference type="InterPro" id="IPR050993">
    <property type="entry name" value="Isochorismatase_domain"/>
</dbReference>
<dbReference type="PANTHER" id="PTHR14119:SF3">
    <property type="entry name" value="ISOCHORISMATASE DOMAIN-CONTAINING PROTEIN 2"/>
    <property type="match status" value="1"/>
</dbReference>
<reference evidence="2 3" key="1">
    <citation type="submission" date="2016-03" db="EMBL/GenBank/DDBJ databases">
        <title>Complete genome sequence of Shewanella psychrophila WP2, a deep sea bacterium isolated from west Pacific sediment.</title>
        <authorList>
            <person name="Xu G."/>
            <person name="Jian H."/>
        </authorList>
    </citation>
    <scope>NUCLEOTIDE SEQUENCE [LARGE SCALE GENOMIC DNA]</scope>
    <source>
        <strain evidence="2 3">WP2</strain>
    </source>
</reference>
<dbReference type="PANTHER" id="PTHR14119">
    <property type="entry name" value="HYDROLASE"/>
    <property type="match status" value="1"/>
</dbReference>
<gene>
    <name evidence="2" type="ORF">Sps_03506</name>
</gene>
<dbReference type="OrthoDB" id="9796958at2"/>